<gene>
    <name evidence="1" type="ORF">B0T23DRAFT_159853</name>
</gene>
<name>A0AAJ0MQ07_9PEZI</name>
<organism evidence="1 2">
    <name type="scientific">Neurospora hispaniola</name>
    <dbReference type="NCBI Taxonomy" id="588809"/>
    <lineage>
        <taxon>Eukaryota</taxon>
        <taxon>Fungi</taxon>
        <taxon>Dikarya</taxon>
        <taxon>Ascomycota</taxon>
        <taxon>Pezizomycotina</taxon>
        <taxon>Sordariomycetes</taxon>
        <taxon>Sordariomycetidae</taxon>
        <taxon>Sordariales</taxon>
        <taxon>Sordariaceae</taxon>
        <taxon>Neurospora</taxon>
    </lineage>
</organism>
<sequence>MAGHPQQPKFLFFTNTEPLSFVCDRHHWILNQVQPRVTCHLSHRVPVQFLFFLLCTSLSFFFSCCQDTSTLLFPGPDPSISYRFGRRVKKNQHLPIRSIITRLDATTGFPNLLPYLTNEPGPSWLQVTYPRPPGHLSRLSSAWRLEPSHSSTCHLSKIPPTFF</sequence>
<dbReference type="GeneID" id="87870330"/>
<dbReference type="EMBL" id="JAULSX010000005">
    <property type="protein sequence ID" value="KAK3490366.1"/>
    <property type="molecule type" value="Genomic_DNA"/>
</dbReference>
<proteinExistence type="predicted"/>
<protein>
    <submittedName>
        <fullName evidence="1">Uncharacterized protein</fullName>
    </submittedName>
</protein>
<dbReference type="RefSeq" id="XP_062691549.1">
    <property type="nucleotide sequence ID" value="XM_062832708.1"/>
</dbReference>
<evidence type="ECO:0000313" key="1">
    <source>
        <dbReference type="EMBL" id="KAK3490366.1"/>
    </source>
</evidence>
<keyword evidence="2" id="KW-1185">Reference proteome</keyword>
<comment type="caution">
    <text evidence="1">The sequence shown here is derived from an EMBL/GenBank/DDBJ whole genome shotgun (WGS) entry which is preliminary data.</text>
</comment>
<evidence type="ECO:0000313" key="2">
    <source>
        <dbReference type="Proteomes" id="UP001285908"/>
    </source>
</evidence>
<dbReference type="Proteomes" id="UP001285908">
    <property type="component" value="Unassembled WGS sequence"/>
</dbReference>
<dbReference type="AlphaFoldDB" id="A0AAJ0MQ07"/>
<reference evidence="1 2" key="1">
    <citation type="journal article" date="2023" name="Mol. Phylogenet. Evol.">
        <title>Genome-scale phylogeny and comparative genomics of the fungal order Sordariales.</title>
        <authorList>
            <person name="Hensen N."/>
            <person name="Bonometti L."/>
            <person name="Westerberg I."/>
            <person name="Brannstrom I.O."/>
            <person name="Guillou S."/>
            <person name="Cros-Aarteil S."/>
            <person name="Calhoun S."/>
            <person name="Haridas S."/>
            <person name="Kuo A."/>
            <person name="Mondo S."/>
            <person name="Pangilinan J."/>
            <person name="Riley R."/>
            <person name="LaButti K."/>
            <person name="Andreopoulos B."/>
            <person name="Lipzen A."/>
            <person name="Chen C."/>
            <person name="Yan M."/>
            <person name="Daum C."/>
            <person name="Ng V."/>
            <person name="Clum A."/>
            <person name="Steindorff A."/>
            <person name="Ohm R.A."/>
            <person name="Martin F."/>
            <person name="Silar P."/>
            <person name="Natvig D.O."/>
            <person name="Lalanne C."/>
            <person name="Gautier V."/>
            <person name="Ament-Velasquez S.L."/>
            <person name="Kruys A."/>
            <person name="Hutchinson M.I."/>
            <person name="Powell A.J."/>
            <person name="Barry K."/>
            <person name="Miller A.N."/>
            <person name="Grigoriev I.V."/>
            <person name="Debuchy R."/>
            <person name="Gladieux P."/>
            <person name="Hiltunen Thoren M."/>
            <person name="Johannesson H."/>
        </authorList>
    </citation>
    <scope>NUCLEOTIDE SEQUENCE [LARGE SCALE GENOMIC DNA]</scope>
    <source>
        <strain evidence="1 2">FGSC 10403</strain>
    </source>
</reference>
<accession>A0AAJ0MQ07</accession>